<protein>
    <submittedName>
        <fullName evidence="3">Uncharacterized protein</fullName>
    </submittedName>
</protein>
<name>A0A2K1QW84_9PEZI</name>
<feature type="coiled-coil region" evidence="1">
    <location>
        <begin position="55"/>
        <end position="96"/>
    </location>
</feature>
<evidence type="ECO:0000313" key="4">
    <source>
        <dbReference type="Proteomes" id="UP000243797"/>
    </source>
</evidence>
<sequence>MSATTFSLPIRSAMPLPPDNPNPPTEAPLPSRSTRRPSMSSSAPRHDPRVQARRVHRLESKVATMQVDMDRLSTEQKELRAKNAELERRVAVLETRHHDEILDLKLVHGMEVAVVEGEVGALRVEYEKALGEMEVRHAWEMEALGRRLAGN</sequence>
<evidence type="ECO:0000313" key="3">
    <source>
        <dbReference type="EMBL" id="PNS19311.1"/>
    </source>
</evidence>
<feature type="compositionally biased region" description="Pro residues" evidence="2">
    <location>
        <begin position="15"/>
        <end position="27"/>
    </location>
</feature>
<gene>
    <name evidence="3" type="ORF">CAC42_2488</name>
</gene>
<dbReference type="Proteomes" id="UP000243797">
    <property type="component" value="Unassembled WGS sequence"/>
</dbReference>
<keyword evidence="1" id="KW-0175">Coiled coil</keyword>
<evidence type="ECO:0000256" key="2">
    <source>
        <dbReference type="SAM" id="MobiDB-lite"/>
    </source>
</evidence>
<dbReference type="InParanoid" id="A0A2K1QW84"/>
<evidence type="ECO:0000256" key="1">
    <source>
        <dbReference type="SAM" id="Coils"/>
    </source>
</evidence>
<comment type="caution">
    <text evidence="3">The sequence shown here is derived from an EMBL/GenBank/DDBJ whole genome shotgun (WGS) entry which is preliminary data.</text>
</comment>
<dbReference type="AlphaFoldDB" id="A0A2K1QW84"/>
<feature type="region of interest" description="Disordered" evidence="2">
    <location>
        <begin position="1"/>
        <end position="55"/>
    </location>
</feature>
<dbReference type="EMBL" id="NKHZ01000032">
    <property type="protein sequence ID" value="PNS19311.1"/>
    <property type="molecule type" value="Genomic_DNA"/>
</dbReference>
<keyword evidence="4" id="KW-1185">Reference proteome</keyword>
<accession>A0A2K1QW84</accession>
<organism evidence="3 4">
    <name type="scientific">Sphaceloma murrayae</name>
    <dbReference type="NCBI Taxonomy" id="2082308"/>
    <lineage>
        <taxon>Eukaryota</taxon>
        <taxon>Fungi</taxon>
        <taxon>Dikarya</taxon>
        <taxon>Ascomycota</taxon>
        <taxon>Pezizomycotina</taxon>
        <taxon>Dothideomycetes</taxon>
        <taxon>Dothideomycetidae</taxon>
        <taxon>Myriangiales</taxon>
        <taxon>Elsinoaceae</taxon>
        <taxon>Sphaceloma</taxon>
    </lineage>
</organism>
<proteinExistence type="predicted"/>
<feature type="compositionally biased region" description="Low complexity" evidence="2">
    <location>
        <begin position="28"/>
        <end position="43"/>
    </location>
</feature>
<reference evidence="3 4" key="1">
    <citation type="submission" date="2017-06" db="EMBL/GenBank/DDBJ databases">
        <title>Draft genome sequence of a variant of Elsinoe murrayae.</title>
        <authorList>
            <person name="Cheng Q."/>
        </authorList>
    </citation>
    <scope>NUCLEOTIDE SEQUENCE [LARGE SCALE GENOMIC DNA]</scope>
    <source>
        <strain evidence="3 4">CQ-2017a</strain>
    </source>
</reference>